<gene>
    <name evidence="1" type="ORF">X808_18260</name>
</gene>
<dbReference type="KEGG" id="mvi:X808_18260"/>
<proteinExistence type="predicted"/>
<protein>
    <submittedName>
        <fullName evidence="1">Uncharacterized protein</fullName>
    </submittedName>
</protein>
<keyword evidence="2" id="KW-1185">Reference proteome</keyword>
<accession>W0QCU1</accession>
<organism evidence="1 2">
    <name type="scientific">Mannheimia varigena USDA-ARS-USMARC-1296</name>
    <dbReference type="NCBI Taxonomy" id="1433287"/>
    <lineage>
        <taxon>Bacteria</taxon>
        <taxon>Pseudomonadati</taxon>
        <taxon>Pseudomonadota</taxon>
        <taxon>Gammaproteobacteria</taxon>
        <taxon>Pasteurellales</taxon>
        <taxon>Pasteurellaceae</taxon>
        <taxon>Mannheimia</taxon>
    </lineage>
</organism>
<dbReference type="EMBL" id="CP006943">
    <property type="protein sequence ID" value="AHG76346.1"/>
    <property type="molecule type" value="Genomic_DNA"/>
</dbReference>
<dbReference type="HOGENOM" id="CLU_3272448_0_0_6"/>
<dbReference type="AlphaFoldDB" id="W0QCU1"/>
<evidence type="ECO:0000313" key="2">
    <source>
        <dbReference type="Proteomes" id="UP000066995"/>
    </source>
</evidence>
<dbReference type="Proteomes" id="UP000066995">
    <property type="component" value="Chromosome"/>
</dbReference>
<name>W0QCU1_9PAST</name>
<reference evidence="1 2" key="1">
    <citation type="submission" date="2013-12" db="EMBL/GenBank/DDBJ databases">
        <title>Annotation of the Mannheimia varigena USDA-ARS-USMARC-1296 complete genome.</title>
        <authorList>
            <person name="Harhay G.P."/>
            <person name="Clawson M.L."/>
            <person name="Murray R.W."/>
            <person name="Lubbers B.V."/>
            <person name="Heaton M.P."/>
            <person name="Chitko-Mckown C.G."/>
            <person name="Harhay D.M."/>
            <person name="Smith T.P.L."/>
        </authorList>
    </citation>
    <scope>NUCLEOTIDE SEQUENCE [LARGE SCALE GENOMIC DNA]</scope>
    <source>
        <strain evidence="1 2">USDA-ARS-USMARC-1296</strain>
    </source>
</reference>
<sequence length="41" mass="4632">MDIENSKAVVFLKHFAKNMRKTTACNIKNAITLSLLPLLSR</sequence>
<evidence type="ECO:0000313" key="1">
    <source>
        <dbReference type="EMBL" id="AHG76346.1"/>
    </source>
</evidence>